<evidence type="ECO:0000313" key="1">
    <source>
        <dbReference type="EMBL" id="MBP2244172.1"/>
    </source>
</evidence>
<evidence type="ECO:0000313" key="2">
    <source>
        <dbReference type="Proteomes" id="UP000810207"/>
    </source>
</evidence>
<keyword evidence="2" id="KW-1185">Reference proteome</keyword>
<keyword evidence="1" id="KW-0223">Dioxygenase</keyword>
<keyword evidence="1" id="KW-0560">Oxidoreductase</keyword>
<reference evidence="1 2" key="1">
    <citation type="submission" date="2021-03" db="EMBL/GenBank/DDBJ databases">
        <title>Genomic Encyclopedia of Type Strains, Phase IV (KMG-IV): sequencing the most valuable type-strain genomes for metagenomic binning, comparative biology and taxonomic classification.</title>
        <authorList>
            <person name="Goeker M."/>
        </authorList>
    </citation>
    <scope>NUCLEOTIDE SEQUENCE [LARGE SCALE GENOMIC DNA]</scope>
    <source>
        <strain evidence="1 2">DSM 21292</strain>
    </source>
</reference>
<sequence length="109" mass="12402">MNTEFSEQKYGETGVKTSFEQMANGEQKYKMTSEDGSYGDDQMFSIRVTRAGEHIIVQPGIHHNIYMSAHSSIHTIKHGLNTSSDWTASPELDRLTQSLTEEELLQKYD</sequence>
<dbReference type="EMBL" id="JAGIKV010000002">
    <property type="protein sequence ID" value="MBP2244172.1"/>
    <property type="molecule type" value="Genomic_DNA"/>
</dbReference>
<dbReference type="GO" id="GO:0051213">
    <property type="term" value="F:dioxygenase activity"/>
    <property type="evidence" value="ECO:0007669"/>
    <property type="project" value="UniProtKB-KW"/>
</dbReference>
<gene>
    <name evidence="1" type="ORF">J2Z28_000782</name>
</gene>
<name>A0ABS4RQU7_PAEXY</name>
<proteinExistence type="predicted"/>
<dbReference type="RefSeq" id="WP_211081225.1">
    <property type="nucleotide sequence ID" value="NZ_CBCSLC010000001.1"/>
</dbReference>
<protein>
    <submittedName>
        <fullName evidence="1">Cupin superfamily acireductone dioxygenase involved in methionine salvage</fullName>
    </submittedName>
</protein>
<accession>A0ABS4RQU7</accession>
<comment type="caution">
    <text evidence="1">The sequence shown here is derived from an EMBL/GenBank/DDBJ whole genome shotgun (WGS) entry which is preliminary data.</text>
</comment>
<dbReference type="Proteomes" id="UP000810207">
    <property type="component" value="Unassembled WGS sequence"/>
</dbReference>
<organism evidence="1 2">
    <name type="scientific">Paenibacillus xylanexedens</name>
    <dbReference type="NCBI Taxonomy" id="528191"/>
    <lineage>
        <taxon>Bacteria</taxon>
        <taxon>Bacillati</taxon>
        <taxon>Bacillota</taxon>
        <taxon>Bacilli</taxon>
        <taxon>Bacillales</taxon>
        <taxon>Paenibacillaceae</taxon>
        <taxon>Paenibacillus</taxon>
    </lineage>
</organism>